<dbReference type="Pfam" id="PF08242">
    <property type="entry name" value="Methyltransf_12"/>
    <property type="match status" value="1"/>
</dbReference>
<sequence>MRKSPKIYDKKYFDRWYRKSDIGARAEVARLVALAVAMAEYHLERPLRSVLDIGCGEAPWQPIVKRLRPKADYLGFDASEYAVQTFGARRNIHFARFGDFELLRPCPPADLVVCSDVLHYLTPREIDRGLPGLVELTGGILCLPTFVRGDAVEGDFHDFYQRPAAFYTRRLTALGMQSLGAHCWIHADHPLTGLEKR</sequence>
<dbReference type="InterPro" id="IPR013217">
    <property type="entry name" value="Methyltransf_12"/>
</dbReference>
<keyword evidence="3" id="KW-1185">Reference proteome</keyword>
<dbReference type="CDD" id="cd02440">
    <property type="entry name" value="AdoMet_MTases"/>
    <property type="match status" value="1"/>
</dbReference>
<dbReference type="Proteomes" id="UP000824755">
    <property type="component" value="Chromosome"/>
</dbReference>
<feature type="domain" description="Methyltransferase type 12" evidence="1">
    <location>
        <begin position="51"/>
        <end position="133"/>
    </location>
</feature>
<dbReference type="GO" id="GO:0032259">
    <property type="term" value="P:methylation"/>
    <property type="evidence" value="ECO:0007669"/>
    <property type="project" value="UniProtKB-KW"/>
</dbReference>
<dbReference type="GO" id="GO:0008168">
    <property type="term" value="F:methyltransferase activity"/>
    <property type="evidence" value="ECO:0007669"/>
    <property type="project" value="UniProtKB-KW"/>
</dbReference>
<proteinExistence type="predicted"/>
<keyword evidence="2" id="KW-0489">Methyltransferase</keyword>
<evidence type="ECO:0000313" key="3">
    <source>
        <dbReference type="Proteomes" id="UP000824755"/>
    </source>
</evidence>
<dbReference type="SUPFAM" id="SSF53335">
    <property type="entry name" value="S-adenosyl-L-methionine-dependent methyltransferases"/>
    <property type="match status" value="1"/>
</dbReference>
<dbReference type="RefSeq" id="WP_220380504.1">
    <property type="nucleotide sequence ID" value="NZ_CP080544.1"/>
</dbReference>
<name>A0ABX8WS69_9GAMM</name>
<dbReference type="EMBL" id="CP080544">
    <property type="protein sequence ID" value="QYR53697.1"/>
    <property type="molecule type" value="Genomic_DNA"/>
</dbReference>
<evidence type="ECO:0000259" key="1">
    <source>
        <dbReference type="Pfam" id="PF08242"/>
    </source>
</evidence>
<organism evidence="2 3">
    <name type="scientific">Lysobacter soyae</name>
    <dbReference type="NCBI Taxonomy" id="2764185"/>
    <lineage>
        <taxon>Bacteria</taxon>
        <taxon>Pseudomonadati</taxon>
        <taxon>Pseudomonadota</taxon>
        <taxon>Gammaproteobacteria</taxon>
        <taxon>Lysobacterales</taxon>
        <taxon>Lysobacteraceae</taxon>
        <taxon>Lysobacter</taxon>
    </lineage>
</organism>
<protein>
    <submittedName>
        <fullName evidence="2">Class I SAM-dependent methyltransferase</fullName>
    </submittedName>
</protein>
<dbReference type="Gene3D" id="3.40.50.150">
    <property type="entry name" value="Vaccinia Virus protein VP39"/>
    <property type="match status" value="1"/>
</dbReference>
<gene>
    <name evidence="2" type="ORF">H8L67_04200</name>
</gene>
<reference evidence="2 3" key="1">
    <citation type="submission" date="2021-08" db="EMBL/GenBank/DDBJ databases">
        <title>Lysobacter sp. strain CJ11 Genome sequencing and assembly.</title>
        <authorList>
            <person name="Kim I."/>
        </authorList>
    </citation>
    <scope>NUCLEOTIDE SEQUENCE [LARGE SCALE GENOMIC DNA]</scope>
    <source>
        <strain evidence="2 3">CJ11</strain>
    </source>
</reference>
<evidence type="ECO:0000313" key="2">
    <source>
        <dbReference type="EMBL" id="QYR53697.1"/>
    </source>
</evidence>
<dbReference type="InterPro" id="IPR029063">
    <property type="entry name" value="SAM-dependent_MTases_sf"/>
</dbReference>
<accession>A0ABX8WS69</accession>
<keyword evidence="2" id="KW-0808">Transferase</keyword>